<dbReference type="PANTHER" id="PTHR20974">
    <property type="entry name" value="UPF0585 PROTEIN CG18661"/>
    <property type="match status" value="1"/>
</dbReference>
<sequence>MKRHAPATLRNREAIAAVLAGELPEAGTVLEVASGSGEHAVYFAQQFPDLVWQPSDYEDEALASISAWSDEAQLTNILPPIQIDAASNWTIASCVAILCCNMIHISQWAATVGLFRNAGSILSKGGALITYGPYIEEDVPTAQSNLDFDGSLKARCPGWGLRRIADLDELAEKHGLKRTARHSMPANNLLLAYRK</sequence>
<dbReference type="Gene3D" id="3.40.50.150">
    <property type="entry name" value="Vaccinia Virus protein VP39"/>
    <property type="match status" value="1"/>
</dbReference>
<dbReference type="PANTHER" id="PTHR20974:SF0">
    <property type="entry name" value="UPF0585 PROTEIN CG18661"/>
    <property type="match status" value="1"/>
</dbReference>
<keyword evidence="2" id="KW-1185">Reference proteome</keyword>
<accession>A0A844ZB77</accession>
<organism evidence="1 2">
    <name type="scientific">Pontixanthobacter aestiaquae</name>
    <dbReference type="NCBI Taxonomy" id="1509367"/>
    <lineage>
        <taxon>Bacteria</taxon>
        <taxon>Pseudomonadati</taxon>
        <taxon>Pseudomonadota</taxon>
        <taxon>Alphaproteobacteria</taxon>
        <taxon>Sphingomonadales</taxon>
        <taxon>Erythrobacteraceae</taxon>
        <taxon>Pontixanthobacter</taxon>
    </lineage>
</organism>
<dbReference type="OrthoDB" id="5525831at2"/>
<dbReference type="Proteomes" id="UP000460290">
    <property type="component" value="Unassembled WGS sequence"/>
</dbReference>
<protein>
    <submittedName>
        <fullName evidence="1">DUF938 domain-containing protein</fullName>
    </submittedName>
</protein>
<dbReference type="Pfam" id="PF06080">
    <property type="entry name" value="DUF938"/>
    <property type="match status" value="1"/>
</dbReference>
<gene>
    <name evidence="1" type="ORF">GRI35_06930</name>
</gene>
<dbReference type="InterPro" id="IPR029063">
    <property type="entry name" value="SAM-dependent_MTases_sf"/>
</dbReference>
<comment type="caution">
    <text evidence="1">The sequence shown here is derived from an EMBL/GenBank/DDBJ whole genome shotgun (WGS) entry which is preliminary data.</text>
</comment>
<name>A0A844ZB77_9SPHN</name>
<dbReference type="InterPro" id="IPR010342">
    <property type="entry name" value="DUF938"/>
</dbReference>
<dbReference type="AlphaFoldDB" id="A0A844ZB77"/>
<dbReference type="RefSeq" id="WP_160613483.1">
    <property type="nucleotide sequence ID" value="NZ_JAUFQM010000001.1"/>
</dbReference>
<evidence type="ECO:0000313" key="1">
    <source>
        <dbReference type="EMBL" id="MXO83099.1"/>
    </source>
</evidence>
<evidence type="ECO:0000313" key="2">
    <source>
        <dbReference type="Proteomes" id="UP000460290"/>
    </source>
</evidence>
<dbReference type="SUPFAM" id="SSF53335">
    <property type="entry name" value="S-adenosyl-L-methionine-dependent methyltransferases"/>
    <property type="match status" value="1"/>
</dbReference>
<dbReference type="EMBL" id="WTYZ01000001">
    <property type="protein sequence ID" value="MXO83099.1"/>
    <property type="molecule type" value="Genomic_DNA"/>
</dbReference>
<reference evidence="1 2" key="1">
    <citation type="submission" date="2019-12" db="EMBL/GenBank/DDBJ databases">
        <title>Genomic-based taxomic classification of the family Erythrobacteraceae.</title>
        <authorList>
            <person name="Xu L."/>
        </authorList>
    </citation>
    <scope>NUCLEOTIDE SEQUENCE [LARGE SCALE GENOMIC DNA]</scope>
    <source>
        <strain evidence="1 2">KCTC 42006</strain>
    </source>
</reference>
<proteinExistence type="predicted"/>